<evidence type="ECO:0000313" key="7">
    <source>
        <dbReference type="EMBL" id="CAL4059748.1"/>
    </source>
</evidence>
<dbReference type="AlphaFoldDB" id="A0AAV2PKV4"/>
<gene>
    <name evidence="7" type="ORF">MNOR_LOCUS791</name>
</gene>
<evidence type="ECO:0000313" key="8">
    <source>
        <dbReference type="Proteomes" id="UP001497623"/>
    </source>
</evidence>
<dbReference type="PROSITE" id="PS51120">
    <property type="entry name" value="LDLRB"/>
    <property type="match status" value="4"/>
</dbReference>
<dbReference type="Gene3D" id="2.120.10.30">
    <property type="entry name" value="TolB, C-terminal domain"/>
    <property type="match status" value="1"/>
</dbReference>
<evidence type="ECO:0000256" key="2">
    <source>
        <dbReference type="ARBA" id="ARBA00022729"/>
    </source>
</evidence>
<evidence type="ECO:0000256" key="5">
    <source>
        <dbReference type="ARBA" id="ARBA00023180"/>
    </source>
</evidence>
<dbReference type="Pfam" id="PF00058">
    <property type="entry name" value="Ldl_recept_b"/>
    <property type="match status" value="4"/>
</dbReference>
<keyword evidence="5" id="KW-0325">Glycoprotein</keyword>
<proteinExistence type="predicted"/>
<dbReference type="InterPro" id="IPR050778">
    <property type="entry name" value="Cueball_EGF_LRP_Nidogen"/>
</dbReference>
<feature type="repeat" description="LDL-receptor class B" evidence="6">
    <location>
        <begin position="474"/>
        <end position="516"/>
    </location>
</feature>
<dbReference type="InterPro" id="IPR011042">
    <property type="entry name" value="6-blade_b-propeller_TolB-like"/>
</dbReference>
<dbReference type="PROSITE" id="PS51257">
    <property type="entry name" value="PROKAR_LIPOPROTEIN"/>
    <property type="match status" value="1"/>
</dbReference>
<sequence length="699" mass="79723">MRRDKDFSAKTVGHTNVSAACSCTYLNIVSVNNVFCTYFTDYLSFKCCKLFCRLRNYESTSLNKFNPPHNHSSTYVETTTTAPTCVLFMCAGIYGYNLATSQFTDIISKPRDQLTLKYQYDANNNCCTEISQSTFEWQALSGGKKTYLMPRKITTDGISIISWSTALTRISISVIETGSRYEIVTQMKKRTIFLFLSKLLISKKNGVFKMFRAQYLAGTDKQIVFDELLKNHGGTGSCLDYSCVKSSHLGTSQRKIHDTPLGFPILLKIQGKFPTSFWCMRMYIEYAYCISWDLVRSLHSANKITCKGNVHDDSINSFQTSNINSHQKYRRFIALIDRKKFPFIRENCKEWCLHHYHPQLLIFSLILIYFRVSCGSRPNQVLVFAQRNNLRMVPLTNTDSIDTSSRQQMDTVLPLDGVVSPLALDFLVADDLVFWTDVEAQTISRAHLNGSNQMILVRTNLEQPGGIAVDWVTQKLYWVDSGTKRIEVSNLDGSMRHLLIWEDLDKPRDIVVDPTDGLMFWSDWGNSANIESAGMDGCCRKILIEDNIKWPNGLAIDHEANTLYWLDASTNNIEMVNLDGSQRRPLIKGELSHPFGLALWNNSVYWSDWDTNSIHAADKTTGENRRTLVRSYSVFIYSSHVIQNSCCHSNPTCFNKLYIVAKGYRLFMATLPVEINIFDGQQLCINTPIALFYLKNEGI</sequence>
<organism evidence="7 8">
    <name type="scientific">Meganyctiphanes norvegica</name>
    <name type="common">Northern krill</name>
    <name type="synonym">Thysanopoda norvegica</name>
    <dbReference type="NCBI Taxonomy" id="48144"/>
    <lineage>
        <taxon>Eukaryota</taxon>
        <taxon>Metazoa</taxon>
        <taxon>Ecdysozoa</taxon>
        <taxon>Arthropoda</taxon>
        <taxon>Crustacea</taxon>
        <taxon>Multicrustacea</taxon>
        <taxon>Malacostraca</taxon>
        <taxon>Eumalacostraca</taxon>
        <taxon>Eucarida</taxon>
        <taxon>Euphausiacea</taxon>
        <taxon>Euphausiidae</taxon>
        <taxon>Meganyctiphanes</taxon>
    </lineage>
</organism>
<comment type="caution">
    <text evidence="7">The sequence shown here is derived from an EMBL/GenBank/DDBJ whole genome shotgun (WGS) entry which is preliminary data.</text>
</comment>
<dbReference type="Proteomes" id="UP001497623">
    <property type="component" value="Unassembled WGS sequence"/>
</dbReference>
<feature type="repeat" description="LDL-receptor class B" evidence="6">
    <location>
        <begin position="431"/>
        <end position="473"/>
    </location>
</feature>
<evidence type="ECO:0000256" key="1">
    <source>
        <dbReference type="ARBA" id="ARBA00022536"/>
    </source>
</evidence>
<dbReference type="SUPFAM" id="SSF63825">
    <property type="entry name" value="YWTD domain"/>
    <property type="match status" value="1"/>
</dbReference>
<evidence type="ECO:0000256" key="3">
    <source>
        <dbReference type="ARBA" id="ARBA00022737"/>
    </source>
</evidence>
<protein>
    <submittedName>
        <fullName evidence="7">Uncharacterized protein</fullName>
    </submittedName>
</protein>
<evidence type="ECO:0000256" key="4">
    <source>
        <dbReference type="ARBA" id="ARBA00023157"/>
    </source>
</evidence>
<dbReference type="EMBL" id="CAXKWB010000188">
    <property type="protein sequence ID" value="CAL4059748.1"/>
    <property type="molecule type" value="Genomic_DNA"/>
</dbReference>
<feature type="repeat" description="LDL-receptor class B" evidence="6">
    <location>
        <begin position="517"/>
        <end position="560"/>
    </location>
</feature>
<keyword evidence="1" id="KW-0245">EGF-like domain</keyword>
<name>A0AAV2PKV4_MEGNR</name>
<dbReference type="FunFam" id="2.120.10.30:FF:000241">
    <property type="entry name" value="Low-density lipoprotein receptor-related protein 6"/>
    <property type="match status" value="1"/>
</dbReference>
<feature type="repeat" description="LDL-receptor class B" evidence="6">
    <location>
        <begin position="561"/>
        <end position="603"/>
    </location>
</feature>
<keyword evidence="8" id="KW-1185">Reference proteome</keyword>
<feature type="non-terminal residue" evidence="7">
    <location>
        <position position="699"/>
    </location>
</feature>
<keyword evidence="4" id="KW-1015">Disulfide bond</keyword>
<keyword evidence="3" id="KW-0677">Repeat</keyword>
<evidence type="ECO:0000256" key="6">
    <source>
        <dbReference type="PROSITE-ProRule" id="PRU00461"/>
    </source>
</evidence>
<reference evidence="7 8" key="1">
    <citation type="submission" date="2024-05" db="EMBL/GenBank/DDBJ databases">
        <authorList>
            <person name="Wallberg A."/>
        </authorList>
    </citation>
    <scope>NUCLEOTIDE SEQUENCE [LARGE SCALE GENOMIC DNA]</scope>
</reference>
<keyword evidence="2" id="KW-0732">Signal</keyword>
<dbReference type="PANTHER" id="PTHR46513">
    <property type="entry name" value="VITELLOGENIN RECEPTOR-LIKE PROTEIN-RELATED-RELATED"/>
    <property type="match status" value="1"/>
</dbReference>
<dbReference type="PANTHER" id="PTHR46513:SF44">
    <property type="entry name" value="LDL RECEPTOR RELATED PROTEIN 4"/>
    <property type="match status" value="1"/>
</dbReference>
<accession>A0AAV2PKV4</accession>
<dbReference type="InterPro" id="IPR000033">
    <property type="entry name" value="LDLR_classB_rpt"/>
</dbReference>
<dbReference type="SMART" id="SM00135">
    <property type="entry name" value="LY"/>
    <property type="match status" value="5"/>
</dbReference>